<gene>
    <name evidence="2" type="ORF">S12H4_24150</name>
</gene>
<dbReference type="EMBL" id="BARW01013025">
    <property type="protein sequence ID" value="GAI75266.1"/>
    <property type="molecule type" value="Genomic_DNA"/>
</dbReference>
<evidence type="ECO:0000256" key="1">
    <source>
        <dbReference type="SAM" id="MobiDB-lite"/>
    </source>
</evidence>
<protein>
    <submittedName>
        <fullName evidence="2">Uncharacterized protein</fullName>
    </submittedName>
</protein>
<feature type="non-terminal residue" evidence="2">
    <location>
        <position position="98"/>
    </location>
</feature>
<sequence>MPVRELTACTVGQNPQVSLTYNDTGQPGSRTQRANGSRGRRLSPDLLTVLWQVGCDAKGAHNLIQDGDSDGDHKYTWDYRNRLLTVQEKQSGQWVDVA</sequence>
<dbReference type="AlphaFoldDB" id="X1S836"/>
<organism evidence="2">
    <name type="scientific">marine sediment metagenome</name>
    <dbReference type="NCBI Taxonomy" id="412755"/>
    <lineage>
        <taxon>unclassified sequences</taxon>
        <taxon>metagenomes</taxon>
        <taxon>ecological metagenomes</taxon>
    </lineage>
</organism>
<comment type="caution">
    <text evidence="2">The sequence shown here is derived from an EMBL/GenBank/DDBJ whole genome shotgun (WGS) entry which is preliminary data.</text>
</comment>
<evidence type="ECO:0000313" key="2">
    <source>
        <dbReference type="EMBL" id="GAI75266.1"/>
    </source>
</evidence>
<name>X1S836_9ZZZZ</name>
<feature type="region of interest" description="Disordered" evidence="1">
    <location>
        <begin position="17"/>
        <end position="40"/>
    </location>
</feature>
<accession>X1S836</accession>
<feature type="compositionally biased region" description="Polar residues" evidence="1">
    <location>
        <begin position="17"/>
        <end position="35"/>
    </location>
</feature>
<reference evidence="2" key="1">
    <citation type="journal article" date="2014" name="Front. Microbiol.">
        <title>High frequency of phylogenetically diverse reductive dehalogenase-homologous genes in deep subseafloor sedimentary metagenomes.</title>
        <authorList>
            <person name="Kawai M."/>
            <person name="Futagami T."/>
            <person name="Toyoda A."/>
            <person name="Takaki Y."/>
            <person name="Nishi S."/>
            <person name="Hori S."/>
            <person name="Arai W."/>
            <person name="Tsubouchi T."/>
            <person name="Morono Y."/>
            <person name="Uchiyama I."/>
            <person name="Ito T."/>
            <person name="Fujiyama A."/>
            <person name="Inagaki F."/>
            <person name="Takami H."/>
        </authorList>
    </citation>
    <scope>NUCLEOTIDE SEQUENCE</scope>
    <source>
        <strain evidence="2">Expedition CK06-06</strain>
    </source>
</reference>
<proteinExistence type="predicted"/>